<dbReference type="NCBIfam" id="NF002528">
    <property type="entry name" value="PRK01966.1-4"/>
    <property type="match status" value="1"/>
</dbReference>
<feature type="binding site" evidence="16">
    <location>
        <begin position="324"/>
        <end position="325"/>
    </location>
    <ligand>
        <name>ATP</name>
        <dbReference type="ChEBI" id="CHEBI:30616"/>
    </ligand>
</feature>
<dbReference type="Proteomes" id="UP000002007">
    <property type="component" value="Chromosome"/>
</dbReference>
<keyword evidence="6 17" id="KW-0479">Metal-binding</keyword>
<keyword evidence="9 17" id="KW-0460">Magnesium</keyword>
<evidence type="ECO:0000256" key="5">
    <source>
        <dbReference type="ARBA" id="ARBA00022598"/>
    </source>
</evidence>
<evidence type="ECO:0000256" key="11">
    <source>
        <dbReference type="ARBA" id="ARBA00022984"/>
    </source>
</evidence>
<comment type="similarity">
    <text evidence="3 14">Belongs to the D-alanine--D-alanine ligase family.</text>
</comment>
<feature type="binding site" evidence="16">
    <location>
        <position position="139"/>
    </location>
    <ligand>
        <name>ATP</name>
        <dbReference type="ChEBI" id="CHEBI:30616"/>
    </ligand>
</feature>
<evidence type="ECO:0000256" key="18">
    <source>
        <dbReference type="PROSITE-ProRule" id="PRU00409"/>
    </source>
</evidence>
<comment type="pathway">
    <text evidence="14">Cell wall biogenesis; peptidoglycan biosynthesis.</text>
</comment>
<reference evidence="21" key="1">
    <citation type="journal article" date="2008" name="J. Bacteriol.">
        <title>Genome sequence of the fish pathogen Renibacterium salmoninarum suggests reductive evolution away from an environmental Arthrobacter ancestor.</title>
        <authorList>
            <person name="Wiens G.D."/>
            <person name="Rockey D.D."/>
            <person name="Wu Z."/>
            <person name="Chang J."/>
            <person name="Levy R."/>
            <person name="Crane S."/>
            <person name="Chen D.S."/>
            <person name="Capri G.R."/>
            <person name="Burnett J.R."/>
            <person name="Sudheesh P.S."/>
            <person name="Schipma M.J."/>
            <person name="Burd H."/>
            <person name="Bhattacharyya A."/>
            <person name="Rhodes L.D."/>
            <person name="Kaul R."/>
            <person name="Strom M.S."/>
        </authorList>
    </citation>
    <scope>NUCLEOTIDE SEQUENCE [LARGE SCALE GENOMIC DNA]</scope>
    <source>
        <strain evidence="21">ATCC 33209 / DSM 20767 / JCM 11484 / NBRC 15589 / NCIMB 2235</strain>
    </source>
</reference>
<keyword evidence="11 14" id="KW-0573">Peptidoglycan synthesis</keyword>
<evidence type="ECO:0000256" key="2">
    <source>
        <dbReference type="ARBA" id="ARBA00004496"/>
    </source>
</evidence>
<evidence type="ECO:0000256" key="16">
    <source>
        <dbReference type="PIRSR" id="PIRSR039102-2"/>
    </source>
</evidence>
<evidence type="ECO:0000313" key="21">
    <source>
        <dbReference type="Proteomes" id="UP000002007"/>
    </source>
</evidence>
<dbReference type="GO" id="GO:0005737">
    <property type="term" value="C:cytoplasm"/>
    <property type="evidence" value="ECO:0007669"/>
    <property type="project" value="UniProtKB-SubCell"/>
</dbReference>
<dbReference type="Gene3D" id="3.30.1490.20">
    <property type="entry name" value="ATP-grasp fold, A domain"/>
    <property type="match status" value="1"/>
</dbReference>
<dbReference type="PANTHER" id="PTHR23132:SF23">
    <property type="entry name" value="D-ALANINE--D-ALANINE LIGASE B"/>
    <property type="match status" value="1"/>
</dbReference>
<dbReference type="HAMAP" id="MF_00047">
    <property type="entry name" value="Dala_Dala_lig"/>
    <property type="match status" value="1"/>
</dbReference>
<dbReference type="AlphaFoldDB" id="A9WQG6"/>
<dbReference type="InterPro" id="IPR011095">
    <property type="entry name" value="Dala_Dala_lig_C"/>
</dbReference>
<dbReference type="PROSITE" id="PS00843">
    <property type="entry name" value="DALA_DALA_LIGASE_1"/>
    <property type="match status" value="1"/>
</dbReference>
<evidence type="ECO:0000256" key="15">
    <source>
        <dbReference type="PIRSR" id="PIRSR039102-1"/>
    </source>
</evidence>
<feature type="binding site" evidence="16">
    <location>
        <begin position="196"/>
        <end position="197"/>
    </location>
    <ligand>
        <name>ATP</name>
        <dbReference type="ChEBI" id="CHEBI:30616"/>
    </ligand>
</feature>
<dbReference type="GO" id="GO:0009252">
    <property type="term" value="P:peptidoglycan biosynthetic process"/>
    <property type="evidence" value="ECO:0007669"/>
    <property type="project" value="UniProtKB-UniRule"/>
</dbReference>
<evidence type="ECO:0000256" key="10">
    <source>
        <dbReference type="ARBA" id="ARBA00022960"/>
    </source>
</evidence>
<dbReference type="PROSITE" id="PS00844">
    <property type="entry name" value="DALA_DALA_LIGASE_2"/>
    <property type="match status" value="1"/>
</dbReference>
<dbReference type="HOGENOM" id="CLU_039268_0_1_11"/>
<dbReference type="GO" id="GO:0046872">
    <property type="term" value="F:metal ion binding"/>
    <property type="evidence" value="ECO:0007669"/>
    <property type="project" value="UniProtKB-KW"/>
</dbReference>
<evidence type="ECO:0000256" key="7">
    <source>
        <dbReference type="ARBA" id="ARBA00022741"/>
    </source>
</evidence>
<dbReference type="InterPro" id="IPR011761">
    <property type="entry name" value="ATP-grasp"/>
</dbReference>
<dbReference type="GO" id="GO:0071555">
    <property type="term" value="P:cell wall organization"/>
    <property type="evidence" value="ECO:0007669"/>
    <property type="project" value="UniProtKB-KW"/>
</dbReference>
<keyword evidence="12 17" id="KW-0464">Manganese</keyword>
<dbReference type="GO" id="GO:0008360">
    <property type="term" value="P:regulation of cell shape"/>
    <property type="evidence" value="ECO:0007669"/>
    <property type="project" value="UniProtKB-KW"/>
</dbReference>
<dbReference type="Pfam" id="PF01820">
    <property type="entry name" value="Dala_Dala_lig_N"/>
    <property type="match status" value="1"/>
</dbReference>
<organism evidence="20 21">
    <name type="scientific">Renibacterium salmoninarum (strain ATCC 33209 / DSM 20767 / JCM 11484 / NBRC 15589 / NCIMB 2235)</name>
    <dbReference type="NCBI Taxonomy" id="288705"/>
    <lineage>
        <taxon>Bacteria</taxon>
        <taxon>Bacillati</taxon>
        <taxon>Actinomycetota</taxon>
        <taxon>Actinomycetes</taxon>
        <taxon>Micrococcales</taxon>
        <taxon>Micrococcaceae</taxon>
        <taxon>Renibacterium</taxon>
    </lineage>
</organism>
<dbReference type="FunFam" id="3.30.470.20:FF:000008">
    <property type="entry name" value="D-alanine--D-alanine ligase"/>
    <property type="match status" value="1"/>
</dbReference>
<keyword evidence="4 14" id="KW-0963">Cytoplasm</keyword>
<comment type="catalytic activity">
    <reaction evidence="14">
        <text>2 D-alanine + ATP = D-alanyl-D-alanine + ADP + phosphate + H(+)</text>
        <dbReference type="Rhea" id="RHEA:11224"/>
        <dbReference type="ChEBI" id="CHEBI:15378"/>
        <dbReference type="ChEBI" id="CHEBI:30616"/>
        <dbReference type="ChEBI" id="CHEBI:43474"/>
        <dbReference type="ChEBI" id="CHEBI:57416"/>
        <dbReference type="ChEBI" id="CHEBI:57822"/>
        <dbReference type="ChEBI" id="CHEBI:456216"/>
        <dbReference type="EC" id="6.3.2.4"/>
    </reaction>
</comment>
<dbReference type="GO" id="GO:0008716">
    <property type="term" value="F:D-alanine-D-alanine ligase activity"/>
    <property type="evidence" value="ECO:0007669"/>
    <property type="project" value="UniProtKB-UniRule"/>
</dbReference>
<keyword evidence="5 14" id="KW-0436">Ligase</keyword>
<comment type="cofactor">
    <cofactor evidence="17">
        <name>Mg(2+)</name>
        <dbReference type="ChEBI" id="CHEBI:18420"/>
    </cofactor>
    <cofactor evidence="17">
        <name>Mn(2+)</name>
        <dbReference type="ChEBI" id="CHEBI:29035"/>
    </cofactor>
    <text evidence="17">Binds 2 magnesium or manganese ions per subunit.</text>
</comment>
<dbReference type="Pfam" id="PF07478">
    <property type="entry name" value="Dala_Dala_lig_C"/>
    <property type="match status" value="1"/>
</dbReference>
<feature type="domain" description="ATP-grasp" evidence="19">
    <location>
        <begin position="143"/>
        <end position="358"/>
    </location>
</feature>
<dbReference type="NCBIfam" id="TIGR01205">
    <property type="entry name" value="D_ala_D_alaTIGR"/>
    <property type="match status" value="1"/>
</dbReference>
<dbReference type="PROSITE" id="PS50975">
    <property type="entry name" value="ATP_GRASP"/>
    <property type="match status" value="1"/>
</dbReference>
<evidence type="ECO:0000256" key="8">
    <source>
        <dbReference type="ARBA" id="ARBA00022840"/>
    </source>
</evidence>
<evidence type="ECO:0000313" key="20">
    <source>
        <dbReference type="EMBL" id="ABY22616.1"/>
    </source>
</evidence>
<evidence type="ECO:0000256" key="1">
    <source>
        <dbReference type="ARBA" id="ARBA00001936"/>
    </source>
</evidence>
<comment type="cofactor">
    <cofactor evidence="1">
        <name>Mn(2+)</name>
        <dbReference type="ChEBI" id="CHEBI:29035"/>
    </cofactor>
</comment>
<feature type="binding site" evidence="17">
    <location>
        <position position="325"/>
    </location>
    <ligand>
        <name>Mg(2+)</name>
        <dbReference type="ChEBI" id="CHEBI:18420"/>
        <label>2</label>
    </ligand>
</feature>
<gene>
    <name evidence="14" type="primary">ddl</name>
    <name evidence="20" type="ordered locus">RSal33209_0873</name>
</gene>
<dbReference type="InterPro" id="IPR011127">
    <property type="entry name" value="Dala_Dala_lig_N"/>
</dbReference>
<dbReference type="InterPro" id="IPR005905">
    <property type="entry name" value="D_ala_D_ala"/>
</dbReference>
<evidence type="ECO:0000256" key="9">
    <source>
        <dbReference type="ARBA" id="ARBA00022842"/>
    </source>
</evidence>
<comment type="function">
    <text evidence="14">Cell wall formation.</text>
</comment>
<keyword evidence="7 16" id="KW-0547">Nucleotide-binding</keyword>
<evidence type="ECO:0000256" key="3">
    <source>
        <dbReference type="ARBA" id="ARBA00010871"/>
    </source>
</evidence>
<dbReference type="PIRSF" id="PIRSF039102">
    <property type="entry name" value="Ddl/VanB"/>
    <property type="match status" value="1"/>
</dbReference>
<dbReference type="UniPathway" id="UPA00219"/>
<evidence type="ECO:0000256" key="12">
    <source>
        <dbReference type="ARBA" id="ARBA00023211"/>
    </source>
</evidence>
<dbReference type="SUPFAM" id="SSF52440">
    <property type="entry name" value="PreATP-grasp domain"/>
    <property type="match status" value="1"/>
</dbReference>
<feature type="binding site" evidence="16">
    <location>
        <begin position="228"/>
        <end position="235"/>
    </location>
    <ligand>
        <name>ATP</name>
        <dbReference type="ChEBI" id="CHEBI:30616"/>
    </ligand>
</feature>
<sequence>MIDSNMVCPQVEDEAATAAIVQQVAANARKLPAKTIAVIGGGVSSEHDVSLASSEGTRAAAAALGHRVHFFLIDSDGEWSVDGVPGTTAAWEKLRSCDLAIPMVHGAGGEDGVLQGFLETVGVSYFGSGVLSSAVGLDKQVTKLVAHTVGVRTAPGLTIDATLRDQLAETPDQAENLLKSAKIELPVFVKPLRGGSSFGISKVTEQLNLADAVKLAAHGPVEQDVLIEPEVRGKEVDVGVLELPDCSVIVGPCLQVLADSKEEFFSTEAKYSSTETRFLVPAPIGDEASAAIRAQAKAVFTALGCRGLARVDFFVDDDGTATLNEINTLPGFTSHSQVPRIWAAAGVNYEGLVAIIIETALARTH</sequence>
<dbReference type="eggNOG" id="COG1181">
    <property type="taxonomic scope" value="Bacteria"/>
</dbReference>
<evidence type="ECO:0000256" key="4">
    <source>
        <dbReference type="ARBA" id="ARBA00022490"/>
    </source>
</evidence>
<feature type="active site" evidence="15">
    <location>
        <position position="336"/>
    </location>
</feature>
<feature type="binding site" evidence="17">
    <location>
        <position position="325"/>
    </location>
    <ligand>
        <name>Mg(2+)</name>
        <dbReference type="ChEBI" id="CHEBI:18420"/>
        <label>1</label>
    </ligand>
</feature>
<dbReference type="Gene3D" id="3.30.470.20">
    <property type="entry name" value="ATP-grasp fold, B domain"/>
    <property type="match status" value="1"/>
</dbReference>
<dbReference type="GO" id="GO:0005524">
    <property type="term" value="F:ATP binding"/>
    <property type="evidence" value="ECO:0007669"/>
    <property type="project" value="UniProtKB-UniRule"/>
</dbReference>
<feature type="binding site" evidence="16">
    <location>
        <begin position="188"/>
        <end position="190"/>
    </location>
    <ligand>
        <name>ATP</name>
        <dbReference type="ChEBI" id="CHEBI:30616"/>
    </ligand>
</feature>
<dbReference type="Gene3D" id="3.40.50.20">
    <property type="match status" value="1"/>
</dbReference>
<dbReference type="InterPro" id="IPR013815">
    <property type="entry name" value="ATP_grasp_subdomain_1"/>
</dbReference>
<evidence type="ECO:0000256" key="14">
    <source>
        <dbReference type="HAMAP-Rule" id="MF_00047"/>
    </source>
</evidence>
<dbReference type="InterPro" id="IPR016185">
    <property type="entry name" value="PreATP-grasp_dom_sf"/>
</dbReference>
<dbReference type="InterPro" id="IPR000291">
    <property type="entry name" value="D-Ala_lig_Van_CS"/>
</dbReference>
<keyword evidence="13 14" id="KW-0961">Cell wall biogenesis/degradation</keyword>
<dbReference type="SMR" id="A9WQG6"/>
<dbReference type="KEGG" id="rsa:RSal33209_0873"/>
<keyword evidence="8 18" id="KW-0067">ATP-binding</keyword>
<comment type="subcellular location">
    <subcellularLocation>
        <location evidence="2 14">Cytoplasm</location>
    </subcellularLocation>
</comment>
<accession>A9WQG6</accession>
<dbReference type="EC" id="6.3.2.4" evidence="14"/>
<evidence type="ECO:0000256" key="17">
    <source>
        <dbReference type="PIRSR" id="PIRSR039102-3"/>
    </source>
</evidence>
<name>A9WQG6_RENSM</name>
<protein>
    <recommendedName>
        <fullName evidence="14">D-alanine--D-alanine ligase</fullName>
        <ecNumber evidence="14">6.3.2.4</ecNumber>
    </recommendedName>
    <alternativeName>
        <fullName evidence="14">D-Ala-D-Ala ligase</fullName>
    </alternativeName>
    <alternativeName>
        <fullName evidence="14">D-alanylalanine synthetase</fullName>
    </alternativeName>
</protein>
<feature type="active site" evidence="15">
    <location>
        <position position="46"/>
    </location>
</feature>
<evidence type="ECO:0000256" key="6">
    <source>
        <dbReference type="ARBA" id="ARBA00022723"/>
    </source>
</evidence>
<keyword evidence="10 14" id="KW-0133">Cell shape</keyword>
<dbReference type="EMBL" id="CP000910">
    <property type="protein sequence ID" value="ABY22616.1"/>
    <property type="molecule type" value="Genomic_DNA"/>
</dbReference>
<evidence type="ECO:0000259" key="19">
    <source>
        <dbReference type="PROSITE" id="PS50975"/>
    </source>
</evidence>
<dbReference type="SUPFAM" id="SSF56059">
    <property type="entry name" value="Glutathione synthetase ATP-binding domain-like"/>
    <property type="match status" value="1"/>
</dbReference>
<dbReference type="STRING" id="288705.RSal33209_0873"/>
<feature type="binding site" evidence="17">
    <location>
        <position position="327"/>
    </location>
    <ligand>
        <name>Mg(2+)</name>
        <dbReference type="ChEBI" id="CHEBI:18420"/>
        <label>2</label>
    </ligand>
</feature>
<proteinExistence type="inferred from homology"/>
<feature type="binding site" evidence="17">
    <location>
        <position position="312"/>
    </location>
    <ligand>
        <name>Mg(2+)</name>
        <dbReference type="ChEBI" id="CHEBI:18420"/>
        <label>1</label>
    </ligand>
</feature>
<keyword evidence="21" id="KW-1185">Reference proteome</keyword>
<dbReference type="PANTHER" id="PTHR23132">
    <property type="entry name" value="D-ALANINE--D-ALANINE LIGASE"/>
    <property type="match status" value="1"/>
</dbReference>
<evidence type="ECO:0000256" key="13">
    <source>
        <dbReference type="ARBA" id="ARBA00023316"/>
    </source>
</evidence>
<dbReference type="RefSeq" id="WP_012244311.1">
    <property type="nucleotide sequence ID" value="NC_010168.1"/>
</dbReference>
<feature type="active site" evidence="15">
    <location>
        <position position="196"/>
    </location>
</feature>